<dbReference type="PANTHER" id="PTHR33361">
    <property type="entry name" value="GLR0591 PROTEIN"/>
    <property type="match status" value="1"/>
</dbReference>
<sequence>MTIAQLADELIDAVFDANPLEASLLGFRDREDQLTDYTEAGEAAADARLADIAARTEAVDPAGLDDAERITRAVILQQIETERDRLAVRAVEYTVTDSFFAPAPATLSFLPMTGITEPAHADGYLARLAALPAMLDAIAERHRAGIAAGRLPVRRLAEATVEHFTRYLANPGDDPLRRPEPAAGSGADAAAFRAERDRLLAEVVHPAVGRYRDAVAADVVPHGRPDDHGGLCWLPGGDEFYAKLTKGHTTTTRTPDELHQTGLDVLAGLTEEYAAVGGRVFGTGELGEILQRLRTDPAMRWRDGDELLRAARSAIKRAEQVAPQWFGRLPSQSCVVEAVPAAEAPGAPGAYYMQPAMDGSRPGTYFANTYEAEKRDRYAAESVAFHEGVPGHHFQLTIAQELTDLPLLRRLANVTAFDEGWGLYAERLADEMGLYSDDTAILGMLSEDSMRACRLVVDTGLHAKGWSRQQAVDFMVAHSATSRLEIETEVDRYISAPGQALAYMVGRLEIQRIRAEAAAAVGDGFDLRGFHDVVLGNGPLPMGVLDEVVRRWAARQG</sequence>
<organism evidence="1 2">
    <name type="scientific">Jiangella alba</name>
    <dbReference type="NCBI Taxonomy" id="561176"/>
    <lineage>
        <taxon>Bacteria</taxon>
        <taxon>Bacillati</taxon>
        <taxon>Actinomycetota</taxon>
        <taxon>Actinomycetes</taxon>
        <taxon>Jiangellales</taxon>
        <taxon>Jiangellaceae</taxon>
        <taxon>Jiangella</taxon>
    </lineage>
</organism>
<dbReference type="RefSeq" id="WP_069109292.1">
    <property type="nucleotide sequence ID" value="NZ_FNUC01000004.1"/>
</dbReference>
<dbReference type="AlphaFoldDB" id="A0A1H5PPS1"/>
<reference evidence="2" key="1">
    <citation type="submission" date="2016-10" db="EMBL/GenBank/DDBJ databases">
        <authorList>
            <person name="Varghese N."/>
            <person name="Submissions S."/>
        </authorList>
    </citation>
    <scope>NUCLEOTIDE SEQUENCE [LARGE SCALE GENOMIC DNA]</scope>
    <source>
        <strain evidence="2">DSM 45237</strain>
    </source>
</reference>
<dbReference type="OrthoDB" id="9760040at2"/>
<dbReference type="STRING" id="561176.SAMN04488561_4849"/>
<dbReference type="Proteomes" id="UP000181980">
    <property type="component" value="Unassembled WGS sequence"/>
</dbReference>
<dbReference type="PANTHER" id="PTHR33361:SF2">
    <property type="entry name" value="DUF885 DOMAIN-CONTAINING PROTEIN"/>
    <property type="match status" value="1"/>
</dbReference>
<accession>A0A1H5PPS1</accession>
<evidence type="ECO:0000313" key="1">
    <source>
        <dbReference type="EMBL" id="SEF15111.1"/>
    </source>
</evidence>
<gene>
    <name evidence="1" type="ORF">SAMN04488561_4849</name>
</gene>
<dbReference type="InterPro" id="IPR010281">
    <property type="entry name" value="DUF885"/>
</dbReference>
<protein>
    <submittedName>
        <fullName evidence="1">Uncharacterized conserved protein, DUF885 familyt</fullName>
    </submittedName>
</protein>
<dbReference type="Pfam" id="PF05960">
    <property type="entry name" value="DUF885"/>
    <property type="match status" value="1"/>
</dbReference>
<name>A0A1H5PPS1_9ACTN</name>
<dbReference type="EMBL" id="FNUC01000004">
    <property type="protein sequence ID" value="SEF15111.1"/>
    <property type="molecule type" value="Genomic_DNA"/>
</dbReference>
<keyword evidence="2" id="KW-1185">Reference proteome</keyword>
<proteinExistence type="predicted"/>
<evidence type="ECO:0000313" key="2">
    <source>
        <dbReference type="Proteomes" id="UP000181980"/>
    </source>
</evidence>